<dbReference type="GO" id="GO:0004519">
    <property type="term" value="F:endonuclease activity"/>
    <property type="evidence" value="ECO:0007669"/>
    <property type="project" value="UniProtKB-KW"/>
</dbReference>
<keyword evidence="1" id="KW-0255">Endonuclease</keyword>
<keyword evidence="1" id="KW-0540">Nuclease</keyword>
<dbReference type="Gene3D" id="1.10.10.2390">
    <property type="match status" value="1"/>
</dbReference>
<gene>
    <name evidence="1" type="ORF">BN000_02153</name>
</gene>
<dbReference type="Gene3D" id="6.10.140.2080">
    <property type="match status" value="1"/>
</dbReference>
<dbReference type="OrthoDB" id="4350726at2"/>
<dbReference type="Proteomes" id="UP000199601">
    <property type="component" value="Unassembled WGS sequence"/>
</dbReference>
<evidence type="ECO:0000313" key="2">
    <source>
        <dbReference type="Proteomes" id="UP000199601"/>
    </source>
</evidence>
<organism evidence="1 2">
    <name type="scientific">Mycobacterium europaeum</name>
    <dbReference type="NCBI Taxonomy" id="761804"/>
    <lineage>
        <taxon>Bacteria</taxon>
        <taxon>Bacillati</taxon>
        <taxon>Actinomycetota</taxon>
        <taxon>Actinomycetes</taxon>
        <taxon>Mycobacteriales</taxon>
        <taxon>Mycobacteriaceae</taxon>
        <taxon>Mycobacterium</taxon>
        <taxon>Mycobacterium simiae complex</taxon>
    </lineage>
</organism>
<dbReference type="STRING" id="761804.BN000_02153"/>
<name>A0A0U1DAF8_9MYCO</name>
<dbReference type="Pfam" id="PF11829">
    <property type="entry name" value="DUF3349"/>
    <property type="match status" value="1"/>
</dbReference>
<keyword evidence="1" id="KW-0378">Hydrolase</keyword>
<sequence length="100" mass="11176">MNGFLSSIVSWLRAGYPEGIPPTDTFPVLALLTRRLSHDEVKAVTRELIRRGEFDDVDIGVLITQITDELPTPDDVERVRVRLAAVGWPFDDSEQAEDPA</sequence>
<dbReference type="InterPro" id="IPR021784">
    <property type="entry name" value="DUF3349"/>
</dbReference>
<accession>A0A0U1DAF8</accession>
<reference evidence="2" key="1">
    <citation type="submission" date="2015-03" db="EMBL/GenBank/DDBJ databases">
        <authorList>
            <person name="Urmite Genomes"/>
        </authorList>
    </citation>
    <scope>NUCLEOTIDE SEQUENCE [LARGE SCALE GENOMIC DNA]</scope>
    <source>
        <strain evidence="2">CSUR P1344</strain>
    </source>
</reference>
<dbReference type="RefSeq" id="WP_085240879.1">
    <property type="nucleotide sequence ID" value="NZ_CTEC01000001.1"/>
</dbReference>
<dbReference type="AlphaFoldDB" id="A0A0U1DAF8"/>
<proteinExistence type="predicted"/>
<protein>
    <submittedName>
        <fullName evidence="1">Putative endoIII-related endonuclease</fullName>
    </submittedName>
</protein>
<evidence type="ECO:0000313" key="1">
    <source>
        <dbReference type="EMBL" id="CQD10472.1"/>
    </source>
</evidence>
<keyword evidence="2" id="KW-1185">Reference proteome</keyword>
<dbReference type="EMBL" id="CTEC01000001">
    <property type="protein sequence ID" value="CQD10472.1"/>
    <property type="molecule type" value="Genomic_DNA"/>
</dbReference>